<name>A0A7G5GY22_9BACT</name>
<organism evidence="1 2">
    <name type="scientific">Spirosoma foliorum</name>
    <dbReference type="NCBI Taxonomy" id="2710596"/>
    <lineage>
        <taxon>Bacteria</taxon>
        <taxon>Pseudomonadati</taxon>
        <taxon>Bacteroidota</taxon>
        <taxon>Cytophagia</taxon>
        <taxon>Cytophagales</taxon>
        <taxon>Cytophagaceae</taxon>
        <taxon>Spirosoma</taxon>
    </lineage>
</organism>
<accession>A0A7G5GY22</accession>
<dbReference type="Proteomes" id="UP000515369">
    <property type="component" value="Chromosome"/>
</dbReference>
<dbReference type="RefSeq" id="WP_182461021.1">
    <property type="nucleotide sequence ID" value="NZ_CP059732.1"/>
</dbReference>
<evidence type="ECO:0000313" key="1">
    <source>
        <dbReference type="EMBL" id="QMW03764.1"/>
    </source>
</evidence>
<dbReference type="KEGG" id="sfol:H3H32_02065"/>
<dbReference type="Pfam" id="PF18506">
    <property type="entry name" value="RelB-like"/>
    <property type="match status" value="1"/>
</dbReference>
<keyword evidence="2" id="KW-1185">Reference proteome</keyword>
<dbReference type="EMBL" id="CP059732">
    <property type="protein sequence ID" value="QMW03764.1"/>
    <property type="molecule type" value="Genomic_DNA"/>
</dbReference>
<reference evidence="1 2" key="1">
    <citation type="submission" date="2020-07" db="EMBL/GenBank/DDBJ databases">
        <title>Spirosoma foliorum sp. nov., isolated from the leaves on the Nejang mountain Korea, Republic of.</title>
        <authorList>
            <person name="Ho H."/>
            <person name="Lee Y.-J."/>
            <person name="Nurcahyanto D.-A."/>
            <person name="Kim S.-G."/>
        </authorList>
    </citation>
    <scope>NUCLEOTIDE SEQUENCE [LARGE SCALE GENOMIC DNA]</scope>
    <source>
        <strain evidence="1 2">PL0136</strain>
    </source>
</reference>
<evidence type="ECO:0000313" key="2">
    <source>
        <dbReference type="Proteomes" id="UP000515369"/>
    </source>
</evidence>
<proteinExistence type="predicted"/>
<evidence type="ECO:0008006" key="3">
    <source>
        <dbReference type="Google" id="ProtNLM"/>
    </source>
</evidence>
<gene>
    <name evidence="1" type="ORF">H3H32_02065</name>
</gene>
<dbReference type="InterPro" id="IPR049537">
    <property type="entry name" value="RelB-like"/>
</dbReference>
<sequence>MNKALHPQYITDEHGKRVSVVLPIQQWQQVLDELEELDDIRLYDDVKARNEPTVSLAEYRQKRQQANG</sequence>
<dbReference type="AlphaFoldDB" id="A0A7G5GY22"/>
<protein>
    <recommendedName>
        <fullName evidence="3">Prevent-host-death family protein</fullName>
    </recommendedName>
</protein>